<dbReference type="Proteomes" id="UP000249324">
    <property type="component" value="Unassembled WGS sequence"/>
</dbReference>
<dbReference type="EMBL" id="QGUI02000409">
    <property type="protein sequence ID" value="MFO7194276.1"/>
    <property type="molecule type" value="Genomic_DNA"/>
</dbReference>
<protein>
    <submittedName>
        <fullName evidence="2">DUF385 domain-containing protein</fullName>
    </submittedName>
    <submittedName>
        <fullName evidence="1">Nitroreductase/quinone reductase family protein</fullName>
    </submittedName>
</protein>
<sequence>MAERYVAPDRATRVFNWFVVRLTRLGVSVAGSRELAVPGRKTGRIQRVPVNPLKVGGRRYLVAPRGQTQWVKNLRVAGRAELRVGKRTEVFTASEVADEDKLPVLREYLRRWAWEVKGFLGDLTKDAPDERLRSAAPGFPVFRIDPAGRPRG</sequence>
<dbReference type="InterPro" id="IPR004378">
    <property type="entry name" value="F420H2_quin_Rdtase"/>
</dbReference>
<dbReference type="GO" id="GO:0016491">
    <property type="term" value="F:oxidoreductase activity"/>
    <property type="evidence" value="ECO:0007669"/>
    <property type="project" value="InterPro"/>
</dbReference>
<name>A0A2W4KPS3_9PSEU</name>
<dbReference type="Gene3D" id="2.30.110.10">
    <property type="entry name" value="Electron Transport, Fmn-binding Protein, Chain A"/>
    <property type="match status" value="1"/>
</dbReference>
<dbReference type="AlphaFoldDB" id="A0A2W4KPS3"/>
<reference evidence="1 3" key="3">
    <citation type="journal article" date="2021" name="BMC Genomics">
        <title>Genome-resolved metagenome and metatranscriptome analyses of thermophilic composting reveal key bacterial players and their metabolic interactions.</title>
        <authorList>
            <person name="Braga L.P.P."/>
            <person name="Pereira R.V."/>
            <person name="Martins L.F."/>
            <person name="Moura L.M.S."/>
            <person name="Sanchez F.B."/>
            <person name="Patane J.S.L."/>
            <person name="da Silva A.M."/>
            <person name="Setubal J.C."/>
        </authorList>
    </citation>
    <scope>NUCLEOTIDE SEQUENCE [LARGE SCALE GENOMIC DNA]</scope>
    <source>
        <strain evidence="1">ZC4RG45</strain>
    </source>
</reference>
<evidence type="ECO:0000313" key="2">
    <source>
        <dbReference type="EMBL" id="PZM90509.1"/>
    </source>
</evidence>
<evidence type="ECO:0000313" key="3">
    <source>
        <dbReference type="Proteomes" id="UP000249324"/>
    </source>
</evidence>
<reference evidence="1" key="2">
    <citation type="submission" date="2018-05" db="EMBL/GenBank/DDBJ databases">
        <authorList>
            <person name="Moura L."/>
            <person name="Setubal J.C."/>
        </authorList>
    </citation>
    <scope>NUCLEOTIDE SEQUENCE</scope>
    <source>
        <strain evidence="1">ZC4RG45</strain>
    </source>
</reference>
<dbReference type="STRING" id="1111738.GCA_000427905_01388"/>
<gene>
    <name evidence="1" type="ORF">DIU77_018710</name>
    <name evidence="2" type="ORF">DIU77_17830</name>
</gene>
<proteinExistence type="predicted"/>
<organism evidence="2">
    <name type="scientific">Thermocrispum agreste</name>
    <dbReference type="NCBI Taxonomy" id="37925"/>
    <lineage>
        <taxon>Bacteria</taxon>
        <taxon>Bacillati</taxon>
        <taxon>Actinomycetota</taxon>
        <taxon>Actinomycetes</taxon>
        <taxon>Pseudonocardiales</taxon>
        <taxon>Pseudonocardiaceae</taxon>
        <taxon>Thermocrispum</taxon>
    </lineage>
</organism>
<reference evidence="2" key="1">
    <citation type="submission" date="2018-05" db="EMBL/GenBank/DDBJ databases">
        <authorList>
            <person name="Lanie J.A."/>
            <person name="Ng W.-L."/>
            <person name="Kazmierczak K.M."/>
            <person name="Andrzejewski T.M."/>
            <person name="Davidsen T.M."/>
            <person name="Wayne K.J."/>
            <person name="Tettelin H."/>
            <person name="Glass J.I."/>
            <person name="Rusch D."/>
            <person name="Podicherti R."/>
            <person name="Tsui H.-C.T."/>
            <person name="Winkler M.E."/>
        </authorList>
    </citation>
    <scope>NUCLEOTIDE SEQUENCE</scope>
    <source>
        <strain evidence="2">ZC4RG45</strain>
    </source>
</reference>
<dbReference type="EMBL" id="QGUI01000855">
    <property type="protein sequence ID" value="PZM90509.1"/>
    <property type="molecule type" value="Genomic_DNA"/>
</dbReference>
<dbReference type="Pfam" id="PF04075">
    <property type="entry name" value="F420H2_quin_red"/>
    <property type="match status" value="1"/>
</dbReference>
<evidence type="ECO:0000313" key="1">
    <source>
        <dbReference type="EMBL" id="MFO7194276.1"/>
    </source>
</evidence>
<accession>A0A2W4KPS3</accession>
<dbReference type="InterPro" id="IPR012349">
    <property type="entry name" value="Split_barrel_FMN-bd"/>
</dbReference>
<reference evidence="1" key="4">
    <citation type="submission" date="2023-08" db="EMBL/GenBank/DDBJ databases">
        <authorList>
            <person name="Guima S.E.S."/>
            <person name="Martins L.F."/>
            <person name="Silva A.M."/>
            <person name="Setubal J.C."/>
        </authorList>
    </citation>
    <scope>NUCLEOTIDE SEQUENCE</scope>
    <source>
        <strain evidence="1">ZC4RG45</strain>
    </source>
</reference>
<comment type="caution">
    <text evidence="2">The sequence shown here is derived from an EMBL/GenBank/DDBJ whole genome shotgun (WGS) entry which is preliminary data.</text>
</comment>